<evidence type="ECO:0000256" key="1">
    <source>
        <dbReference type="ARBA" id="ARBA00005851"/>
    </source>
</evidence>
<dbReference type="SUPFAM" id="SSF55331">
    <property type="entry name" value="Tautomerase/MIF"/>
    <property type="match status" value="1"/>
</dbReference>
<dbReference type="InterPro" id="IPR001398">
    <property type="entry name" value="Macrophage_inhib_fac"/>
</dbReference>
<protein>
    <submittedName>
        <fullName evidence="3">Uncharacterized protein</fullName>
    </submittedName>
</protein>
<reference evidence="3" key="1">
    <citation type="submission" date="2016-03" db="EMBL/GenBank/DDBJ databases">
        <title>Updated assembly of Pseudogymnoascus destructans, the fungus causing white-nose syndrome of bats.</title>
        <authorList>
            <person name="Palmer J.M."/>
            <person name="Drees K.P."/>
            <person name="Foster J.T."/>
            <person name="Lindner D.L."/>
        </authorList>
    </citation>
    <scope>NUCLEOTIDE SEQUENCE [LARGE SCALE GENOMIC DNA]</scope>
    <source>
        <strain evidence="3">20631-21</strain>
    </source>
</reference>
<dbReference type="InterPro" id="IPR014347">
    <property type="entry name" value="Tautomerase/MIF_sf"/>
</dbReference>
<evidence type="ECO:0000313" key="3">
    <source>
        <dbReference type="EMBL" id="OAF56696.1"/>
    </source>
</evidence>
<dbReference type="OrthoDB" id="3440145at2759"/>
<dbReference type="eggNOG" id="ENOG502S2ZV">
    <property type="taxonomic scope" value="Eukaryota"/>
</dbReference>
<evidence type="ECO:0000256" key="2">
    <source>
        <dbReference type="SAM" id="MobiDB-lite"/>
    </source>
</evidence>
<dbReference type="VEuPathDB" id="FungiDB:GMDG_06031"/>
<dbReference type="Pfam" id="PF01187">
    <property type="entry name" value="MIF"/>
    <property type="match status" value="1"/>
</dbReference>
<dbReference type="EMBL" id="KV441403">
    <property type="protein sequence ID" value="OAF56696.1"/>
    <property type="molecule type" value="Genomic_DNA"/>
</dbReference>
<accession>A0A177A3D5</accession>
<dbReference type="Gene3D" id="3.30.429.10">
    <property type="entry name" value="Macrophage Migration Inhibitory Factor"/>
    <property type="match status" value="1"/>
</dbReference>
<feature type="region of interest" description="Disordered" evidence="2">
    <location>
        <begin position="221"/>
        <end position="283"/>
    </location>
</feature>
<feature type="region of interest" description="Disordered" evidence="2">
    <location>
        <begin position="1"/>
        <end position="44"/>
    </location>
</feature>
<dbReference type="RefSeq" id="XP_024321988.1">
    <property type="nucleotide sequence ID" value="XM_024470864.1"/>
</dbReference>
<dbReference type="GeneID" id="36290337"/>
<sequence length="299" mass="32478">MSGMPGMPGGRRHTDPPPFIPDLDQQYHDGSSSPEKNKDKDKDASRFTTFSWKKGAMDADIEAEEQAIRRAKAKMEDDFPVVAELVTSSDISDKYTLYNLSHALSHLYNRPQSSITISLFYTAYLLHDHTLDPSYILTISAPPALCQAHDNDCNAVAMAQFLDEALAVPPRRGTIKFLPMHLSCLAVGGRTLLGVLVEQVQADRAARDLLGVAEQQTRGRRSISSLRGLGLRRSRRGERTAERGEDRDEVGGEVDKEEVSGEGGDDGSGSGSGKADKGRKAAKLKKSLSSVFFGRGGAS</sequence>
<dbReference type="Proteomes" id="UP000077154">
    <property type="component" value="Unassembled WGS sequence"/>
</dbReference>
<feature type="compositionally biased region" description="Basic and acidic residues" evidence="2">
    <location>
        <begin position="35"/>
        <end position="44"/>
    </location>
</feature>
<dbReference type="AlphaFoldDB" id="A0A177A3D5"/>
<proteinExistence type="inferred from homology"/>
<gene>
    <name evidence="3" type="ORF">VC83_07289</name>
</gene>
<organism evidence="3">
    <name type="scientific">Pseudogymnoascus destructans</name>
    <dbReference type="NCBI Taxonomy" id="655981"/>
    <lineage>
        <taxon>Eukaryota</taxon>
        <taxon>Fungi</taxon>
        <taxon>Dikarya</taxon>
        <taxon>Ascomycota</taxon>
        <taxon>Pezizomycotina</taxon>
        <taxon>Leotiomycetes</taxon>
        <taxon>Thelebolales</taxon>
        <taxon>Thelebolaceae</taxon>
        <taxon>Pseudogymnoascus</taxon>
    </lineage>
</organism>
<feature type="compositionally biased region" description="Basic and acidic residues" evidence="2">
    <location>
        <begin position="237"/>
        <end position="259"/>
    </location>
</feature>
<comment type="similarity">
    <text evidence="1">Belongs to the MIF family.</text>
</comment>
<name>A0A177A3D5_9PEZI</name>